<dbReference type="InterPro" id="IPR036265">
    <property type="entry name" value="HIT-like_sf"/>
</dbReference>
<dbReference type="KEGG" id="aqg:HRU87_03040"/>
<dbReference type="EMBL" id="CP054056">
    <property type="protein sequence ID" value="QKJ25181.1"/>
    <property type="molecule type" value="Genomic_DNA"/>
</dbReference>
<dbReference type="AlphaFoldDB" id="A0A7D4PQP3"/>
<evidence type="ECO:0000313" key="5">
    <source>
        <dbReference type="EMBL" id="QKJ25181.1"/>
    </source>
</evidence>
<dbReference type="SUPFAM" id="SSF54197">
    <property type="entry name" value="HIT-like"/>
    <property type="match status" value="1"/>
</dbReference>
<keyword evidence="6" id="KW-1185">Reference proteome</keyword>
<dbReference type="PRINTS" id="PR00332">
    <property type="entry name" value="HISTRIAD"/>
</dbReference>
<sequence>MDCIFCKIISGALGTELLAENEQAVAFADINPQAKTHILVVPRQHTVNISELENDTVLLGLFSLIREVSAQFTDGQFRLQFNAGEREGQSVFHTHAHILSQSGN</sequence>
<evidence type="ECO:0000256" key="3">
    <source>
        <dbReference type="PROSITE-ProRule" id="PRU00464"/>
    </source>
</evidence>
<dbReference type="Gene3D" id="3.30.428.10">
    <property type="entry name" value="HIT-like"/>
    <property type="match status" value="1"/>
</dbReference>
<dbReference type="Pfam" id="PF01230">
    <property type="entry name" value="HIT"/>
    <property type="match status" value="1"/>
</dbReference>
<dbReference type="PANTHER" id="PTHR23089">
    <property type="entry name" value="HISTIDINE TRIAD HIT PROTEIN"/>
    <property type="match status" value="1"/>
</dbReference>
<dbReference type="RefSeq" id="WP_173493478.1">
    <property type="nucleotide sequence ID" value="NZ_CP054056.1"/>
</dbReference>
<proteinExistence type="predicted"/>
<gene>
    <name evidence="5" type="ORF">HRU87_03040</name>
</gene>
<feature type="domain" description="HIT" evidence="4">
    <location>
        <begin position="4"/>
        <end position="104"/>
    </location>
</feature>
<dbReference type="Proteomes" id="UP000501003">
    <property type="component" value="Chromosome"/>
</dbReference>
<dbReference type="GO" id="GO:0003824">
    <property type="term" value="F:catalytic activity"/>
    <property type="evidence" value="ECO:0007669"/>
    <property type="project" value="InterPro"/>
</dbReference>
<reference evidence="5 6" key="1">
    <citation type="submission" date="2020-05" db="EMBL/GenBank/DDBJ databases">
        <title>Aquirufa sp. strain 15G-AUS-rot a new Aquirufa species.</title>
        <authorList>
            <person name="Pitt A."/>
            <person name="Hahn M.W."/>
        </authorList>
    </citation>
    <scope>NUCLEOTIDE SEQUENCE [LARGE SCALE GENOMIC DNA]</scope>
    <source>
        <strain evidence="5 6">15G-AUS-rot</strain>
    </source>
</reference>
<evidence type="ECO:0000313" key="6">
    <source>
        <dbReference type="Proteomes" id="UP000501003"/>
    </source>
</evidence>
<dbReference type="PROSITE" id="PS51084">
    <property type="entry name" value="HIT_2"/>
    <property type="match status" value="1"/>
</dbReference>
<dbReference type="InterPro" id="IPR001310">
    <property type="entry name" value="Histidine_triad_HIT"/>
</dbReference>
<evidence type="ECO:0000259" key="4">
    <source>
        <dbReference type="PROSITE" id="PS51084"/>
    </source>
</evidence>
<organism evidence="5 6">
    <name type="scientific">Aquiluna borgnonia</name>
    <dbReference type="NCBI Taxonomy" id="2499157"/>
    <lineage>
        <taxon>Bacteria</taxon>
        <taxon>Bacillati</taxon>
        <taxon>Actinomycetota</taxon>
        <taxon>Actinomycetes</taxon>
        <taxon>Micrococcales</taxon>
        <taxon>Microbacteriaceae</taxon>
        <taxon>Luna cluster</taxon>
        <taxon>Luna-1 subcluster</taxon>
        <taxon>Aquiluna</taxon>
    </lineage>
</organism>
<feature type="short sequence motif" description="Histidine triad motif" evidence="2 3">
    <location>
        <begin position="93"/>
        <end position="97"/>
    </location>
</feature>
<accession>A0A7D4PQP3</accession>
<evidence type="ECO:0000256" key="2">
    <source>
        <dbReference type="PIRSR" id="PIRSR601310-3"/>
    </source>
</evidence>
<protein>
    <submittedName>
        <fullName evidence="5">HIT domain-containing protein</fullName>
    </submittedName>
</protein>
<feature type="active site" description="Tele-AMP-histidine intermediate" evidence="1">
    <location>
        <position position="95"/>
    </location>
</feature>
<name>A0A7D4PQP3_9MICO</name>
<evidence type="ECO:0000256" key="1">
    <source>
        <dbReference type="PIRSR" id="PIRSR601310-1"/>
    </source>
</evidence>
<dbReference type="InterPro" id="IPR011146">
    <property type="entry name" value="HIT-like"/>
</dbReference>